<name>A0A6G6YAH3_9SPHN</name>
<dbReference type="PROSITE" id="PS51318">
    <property type="entry name" value="TAT"/>
    <property type="match status" value="1"/>
</dbReference>
<proteinExistence type="predicted"/>
<dbReference type="InterPro" id="IPR006311">
    <property type="entry name" value="TAT_signal"/>
</dbReference>
<dbReference type="Pfam" id="PF00144">
    <property type="entry name" value="Beta-lactamase"/>
    <property type="match status" value="1"/>
</dbReference>
<dbReference type="Proteomes" id="UP000501568">
    <property type="component" value="Chromosome"/>
</dbReference>
<evidence type="ECO:0000313" key="4">
    <source>
        <dbReference type="Proteomes" id="UP000501568"/>
    </source>
</evidence>
<evidence type="ECO:0000259" key="2">
    <source>
        <dbReference type="Pfam" id="PF00144"/>
    </source>
</evidence>
<dbReference type="PANTHER" id="PTHR46825">
    <property type="entry name" value="D-ALANYL-D-ALANINE-CARBOXYPEPTIDASE/ENDOPEPTIDASE AMPH"/>
    <property type="match status" value="1"/>
</dbReference>
<sequence length="564" mass="59978">MRHRISRRRLLGTGAGIAAVGTFAPAFSAFAASDIASAADAILADAWPTDGPGGAAIVTEHGATTYAGARGLADLATGRPIRPDTLFRLGSITKQFSAALMMQLVDEGNVSLDDPLTKFLPDYPGPGGAATVRQLLNHTSGIKSYTGIPGWMVEANTNRAFTTQQMIAEFADLPLDFEPGTDQRYNNSGYVLVGAVIEAVTGKPWHVALRERILDPLSITDIRYGVSETEFANRALPYTTGNDGFVPAQKIHMSVPHAAGALVGSVGALAKWSHALHHGKVISAQSYALMTSPTELPDGRSIPYGFGLQLNDVRGRKAISHGGGIFGGSTYALYLPETGIFTAAFTNTDTPEVQPTLIAHKLGAVALGDPYPVFTTVAVDPASLEPLTGVYAIAGGEETRTLFLDDGQLYSQREGGSASPVYPAGQDRFHFGPGSLTWFQMRRDANGAHILEMHQNGAEEIERAVRTGPVPETVAAAVPRETLERYVGRYAVMNMVADIALEDNDTLSIQLTGQPSFVLEPKSATEFTIPRVGARIVFPEGEGPAPYLTIFQGGAEIKSERIAE</sequence>
<evidence type="ECO:0000313" key="3">
    <source>
        <dbReference type="EMBL" id="QIG81576.1"/>
    </source>
</evidence>
<protein>
    <submittedName>
        <fullName evidence="3">Beta-lactamase family protein</fullName>
    </submittedName>
</protein>
<reference evidence="3 4" key="1">
    <citation type="submission" date="2020-02" db="EMBL/GenBank/DDBJ databases">
        <authorList>
            <person name="Zheng R.K."/>
            <person name="Sun C.M."/>
        </authorList>
    </citation>
    <scope>NUCLEOTIDE SEQUENCE [LARGE SCALE GENOMIC DNA]</scope>
    <source>
        <strain evidence="4">zrk23</strain>
    </source>
</reference>
<dbReference type="KEGG" id="spzr:G5C33_18475"/>
<feature type="signal peptide" evidence="1">
    <location>
        <begin position="1"/>
        <end position="31"/>
    </location>
</feature>
<dbReference type="SUPFAM" id="SSF56601">
    <property type="entry name" value="beta-lactamase/transpeptidase-like"/>
    <property type="match status" value="1"/>
</dbReference>
<dbReference type="InterPro" id="IPR012338">
    <property type="entry name" value="Beta-lactam/transpept-like"/>
</dbReference>
<dbReference type="EMBL" id="CP049109">
    <property type="protein sequence ID" value="QIG81576.1"/>
    <property type="molecule type" value="Genomic_DNA"/>
</dbReference>
<dbReference type="AlphaFoldDB" id="A0A6G6YAH3"/>
<feature type="chain" id="PRO_5026049143" evidence="1">
    <location>
        <begin position="32"/>
        <end position="564"/>
    </location>
</feature>
<evidence type="ECO:0000256" key="1">
    <source>
        <dbReference type="SAM" id="SignalP"/>
    </source>
</evidence>
<dbReference type="Gene3D" id="3.40.710.10">
    <property type="entry name" value="DD-peptidase/beta-lactamase superfamily"/>
    <property type="match status" value="1"/>
</dbReference>
<dbReference type="InterPro" id="IPR001466">
    <property type="entry name" value="Beta-lactam-related"/>
</dbReference>
<gene>
    <name evidence="3" type="ORF">G5C33_18475</name>
</gene>
<feature type="domain" description="Beta-lactamase-related" evidence="2">
    <location>
        <begin position="51"/>
        <end position="353"/>
    </location>
</feature>
<dbReference type="PANTHER" id="PTHR46825:SF9">
    <property type="entry name" value="BETA-LACTAMASE-RELATED DOMAIN-CONTAINING PROTEIN"/>
    <property type="match status" value="1"/>
</dbReference>
<organism evidence="3 4">
    <name type="scientific">Stakelama tenebrarum</name>
    <dbReference type="NCBI Taxonomy" id="2711215"/>
    <lineage>
        <taxon>Bacteria</taxon>
        <taxon>Pseudomonadati</taxon>
        <taxon>Pseudomonadota</taxon>
        <taxon>Alphaproteobacteria</taxon>
        <taxon>Sphingomonadales</taxon>
        <taxon>Sphingomonadaceae</taxon>
        <taxon>Stakelama</taxon>
    </lineage>
</organism>
<keyword evidence="4" id="KW-1185">Reference proteome</keyword>
<dbReference type="RefSeq" id="WP_165328503.1">
    <property type="nucleotide sequence ID" value="NZ_CP049109.1"/>
</dbReference>
<dbReference type="InterPro" id="IPR050491">
    <property type="entry name" value="AmpC-like"/>
</dbReference>
<keyword evidence="1" id="KW-0732">Signal</keyword>
<accession>A0A6G6YAH3</accession>